<evidence type="ECO:0000313" key="2">
    <source>
        <dbReference type="EMBL" id="RRT74353.1"/>
    </source>
</evidence>
<reference evidence="2 3" key="1">
    <citation type="journal article" date="2014" name="Agronomy (Basel)">
        <title>A Draft Genome Sequence for Ensete ventricosum, the Drought-Tolerant Tree Against Hunger.</title>
        <authorList>
            <person name="Harrison J."/>
            <person name="Moore K.A."/>
            <person name="Paszkiewicz K."/>
            <person name="Jones T."/>
            <person name="Grant M."/>
            <person name="Ambacheew D."/>
            <person name="Muzemil S."/>
            <person name="Studholme D.J."/>
        </authorList>
    </citation>
    <scope>NUCLEOTIDE SEQUENCE [LARGE SCALE GENOMIC DNA]</scope>
</reference>
<gene>
    <name evidence="2" type="ORF">B296_00005167</name>
</gene>
<comment type="caution">
    <text evidence="2">The sequence shown here is derived from an EMBL/GenBank/DDBJ whole genome shotgun (WGS) entry which is preliminary data.</text>
</comment>
<feature type="compositionally biased region" description="Basic and acidic residues" evidence="1">
    <location>
        <begin position="51"/>
        <end position="62"/>
    </location>
</feature>
<dbReference type="AlphaFoldDB" id="A0A427ADN9"/>
<dbReference type="EMBL" id="AMZH03002798">
    <property type="protein sequence ID" value="RRT74353.1"/>
    <property type="molecule type" value="Genomic_DNA"/>
</dbReference>
<name>A0A427ADN9_ENSVE</name>
<organism evidence="2 3">
    <name type="scientific">Ensete ventricosum</name>
    <name type="common">Abyssinian banana</name>
    <name type="synonym">Musa ensete</name>
    <dbReference type="NCBI Taxonomy" id="4639"/>
    <lineage>
        <taxon>Eukaryota</taxon>
        <taxon>Viridiplantae</taxon>
        <taxon>Streptophyta</taxon>
        <taxon>Embryophyta</taxon>
        <taxon>Tracheophyta</taxon>
        <taxon>Spermatophyta</taxon>
        <taxon>Magnoliopsida</taxon>
        <taxon>Liliopsida</taxon>
        <taxon>Zingiberales</taxon>
        <taxon>Musaceae</taxon>
        <taxon>Ensete</taxon>
    </lineage>
</organism>
<sequence>MVAGGRSRGGRRDATLSFSGSKRRWQQEGAAVAATMVVKRLRQRVVATAGVEKRAGRQREEKAEEAEAAAEEGLAAIEVDGKRRRQRPATVGCDRLR</sequence>
<evidence type="ECO:0000256" key="1">
    <source>
        <dbReference type="SAM" id="MobiDB-lite"/>
    </source>
</evidence>
<evidence type="ECO:0000313" key="3">
    <source>
        <dbReference type="Proteomes" id="UP000287651"/>
    </source>
</evidence>
<protein>
    <submittedName>
        <fullName evidence="2">Uncharacterized protein</fullName>
    </submittedName>
</protein>
<feature type="region of interest" description="Disordered" evidence="1">
    <location>
        <begin position="1"/>
        <end position="24"/>
    </location>
</feature>
<accession>A0A427ADN9</accession>
<feature type="region of interest" description="Disordered" evidence="1">
    <location>
        <begin position="50"/>
        <end position="70"/>
    </location>
</feature>
<proteinExistence type="predicted"/>
<dbReference type="Proteomes" id="UP000287651">
    <property type="component" value="Unassembled WGS sequence"/>
</dbReference>